<dbReference type="EMBL" id="SOFF01000005">
    <property type="protein sequence ID" value="TFB94824.1"/>
    <property type="molecule type" value="Genomic_DNA"/>
</dbReference>
<proteinExistence type="predicted"/>
<comment type="caution">
    <text evidence="2">The sequence shown here is derived from an EMBL/GenBank/DDBJ whole genome shotgun (WGS) entry which is preliminary data.</text>
</comment>
<gene>
    <name evidence="2" type="ORF">E3O10_01210</name>
</gene>
<feature type="domain" description="Dimethylamine monooxygenase subunit DmmA-like C-terminal" evidence="1">
    <location>
        <begin position="109"/>
        <end position="152"/>
    </location>
</feature>
<protein>
    <recommendedName>
        <fullName evidence="1">Dimethylamine monooxygenase subunit DmmA-like C-terminal domain-containing protein</fullName>
    </recommendedName>
</protein>
<keyword evidence="3" id="KW-1185">Reference proteome</keyword>
<sequence>MRTASQSPATGAGCEPGFRGVICVSFATTDALQDHDTGGMPRHDLRFAAATPEAIANLRSVLGHSRVGVRVVLAGPPADVHAAASVAAECGLVDEEMTLVCDEVGPRVIFCGHCHTSTTTDHPIGTNVDCQGCGTTLIFTDHFSRRVGGYLGFSAHAEEAA</sequence>
<organism evidence="2 3">
    <name type="scientific">Cryobacterium luteum</name>
    <dbReference type="NCBI Taxonomy" id="1424661"/>
    <lineage>
        <taxon>Bacteria</taxon>
        <taxon>Bacillati</taxon>
        <taxon>Actinomycetota</taxon>
        <taxon>Actinomycetes</taxon>
        <taxon>Micrococcales</taxon>
        <taxon>Microbacteriaceae</taxon>
        <taxon>Cryobacterium</taxon>
    </lineage>
</organism>
<evidence type="ECO:0000313" key="2">
    <source>
        <dbReference type="EMBL" id="TFB94824.1"/>
    </source>
</evidence>
<accession>A0A1H8MN39</accession>
<dbReference type="AlphaFoldDB" id="A0A1H8MN39"/>
<dbReference type="RefSeq" id="WP_092113139.1">
    <property type="nucleotide sequence ID" value="NZ_FOCN01000057.1"/>
</dbReference>
<dbReference type="Proteomes" id="UP000297654">
    <property type="component" value="Unassembled WGS sequence"/>
</dbReference>
<evidence type="ECO:0000313" key="3">
    <source>
        <dbReference type="Proteomes" id="UP000297654"/>
    </source>
</evidence>
<dbReference type="STRING" id="1424661.SAMN05216281_1574"/>
<dbReference type="NCBIfam" id="NF041259">
    <property type="entry name" value="mono_DmmA_fam"/>
    <property type="match status" value="1"/>
</dbReference>
<name>A0A1H8MN39_9MICO</name>
<reference evidence="2 3" key="1">
    <citation type="submission" date="2019-03" db="EMBL/GenBank/DDBJ databases">
        <title>Genomics of glacier-inhabiting Cryobacterium strains.</title>
        <authorList>
            <person name="Liu Q."/>
            <person name="Xin Y.-H."/>
        </authorList>
    </citation>
    <scope>NUCLEOTIDE SEQUENCE [LARGE SCALE GENOMIC DNA]</scope>
    <source>
        <strain evidence="2 3">Hh15</strain>
    </source>
</reference>
<dbReference type="Pfam" id="PF22289">
    <property type="entry name" value="DmmA-like_C"/>
    <property type="match status" value="1"/>
</dbReference>
<dbReference type="OrthoDB" id="3579011at2"/>
<evidence type="ECO:0000259" key="1">
    <source>
        <dbReference type="Pfam" id="PF22289"/>
    </source>
</evidence>
<dbReference type="InterPro" id="IPR048037">
    <property type="entry name" value="DmmA-like_C"/>
</dbReference>